<dbReference type="SMART" id="SM00320">
    <property type="entry name" value="WD40"/>
    <property type="match status" value="4"/>
</dbReference>
<dbReference type="SUPFAM" id="SSF52540">
    <property type="entry name" value="P-loop containing nucleoside triphosphate hydrolases"/>
    <property type="match status" value="1"/>
</dbReference>
<dbReference type="GO" id="GO:0008017">
    <property type="term" value="F:microtubule binding"/>
    <property type="evidence" value="ECO:0007669"/>
    <property type="project" value="InterPro"/>
</dbReference>
<dbReference type="PROSITE" id="PS50067">
    <property type="entry name" value="KINESIN_MOTOR_2"/>
    <property type="match status" value="1"/>
</dbReference>
<evidence type="ECO:0000256" key="2">
    <source>
        <dbReference type="SAM" id="MobiDB-lite"/>
    </source>
</evidence>
<dbReference type="InterPro" id="IPR036961">
    <property type="entry name" value="Kinesin_motor_dom_sf"/>
</dbReference>
<dbReference type="Proteomes" id="UP000037460">
    <property type="component" value="Unassembled WGS sequence"/>
</dbReference>
<dbReference type="PANTHER" id="PTHR47822:SF2">
    <property type="entry name" value="F-BOX AND WD-40 DOMAIN PROTEIN 7"/>
    <property type="match status" value="1"/>
</dbReference>
<evidence type="ECO:0000313" key="5">
    <source>
        <dbReference type="Proteomes" id="UP000037460"/>
    </source>
</evidence>
<protein>
    <submittedName>
        <fullName evidence="4">Wd-40 repeat protein</fullName>
    </submittedName>
</protein>
<dbReference type="PANTHER" id="PTHR47822">
    <property type="entry name" value="CARBOHYDRATE BINDING DOMAIN CONTAINING PROTEIN"/>
    <property type="match status" value="1"/>
</dbReference>
<dbReference type="AlphaFoldDB" id="A0A0M0LRC7"/>
<organism evidence="4 5">
    <name type="scientific">Chrysochromulina tobinii</name>
    <dbReference type="NCBI Taxonomy" id="1460289"/>
    <lineage>
        <taxon>Eukaryota</taxon>
        <taxon>Haptista</taxon>
        <taxon>Haptophyta</taxon>
        <taxon>Prymnesiophyceae</taxon>
        <taxon>Prymnesiales</taxon>
        <taxon>Chrysochromulinaceae</taxon>
        <taxon>Chrysochromulina</taxon>
    </lineage>
</organism>
<dbReference type="EMBL" id="JWZX01000290">
    <property type="protein sequence ID" value="KOO53303.1"/>
    <property type="molecule type" value="Genomic_DNA"/>
</dbReference>
<dbReference type="InterPro" id="IPR024977">
    <property type="entry name" value="Apc4-like_WD40_dom"/>
</dbReference>
<dbReference type="Pfam" id="PF12894">
    <property type="entry name" value="ANAPC4_WD40"/>
    <property type="match status" value="1"/>
</dbReference>
<comment type="caution">
    <text evidence="4">The sequence shown here is derived from an EMBL/GenBank/DDBJ whole genome shotgun (WGS) entry which is preliminary data.</text>
</comment>
<evidence type="ECO:0000256" key="1">
    <source>
        <dbReference type="PROSITE-ProRule" id="PRU00283"/>
    </source>
</evidence>
<dbReference type="InterPro" id="IPR036322">
    <property type="entry name" value="WD40_repeat_dom_sf"/>
</dbReference>
<comment type="similarity">
    <text evidence="1">Belongs to the TRAFAC class myosin-kinesin ATPase superfamily. Kinesin family.</text>
</comment>
<dbReference type="GO" id="GO:0007018">
    <property type="term" value="P:microtubule-based movement"/>
    <property type="evidence" value="ECO:0007669"/>
    <property type="project" value="InterPro"/>
</dbReference>
<dbReference type="InterPro" id="IPR015943">
    <property type="entry name" value="WD40/YVTN_repeat-like_dom_sf"/>
</dbReference>
<gene>
    <name evidence="4" type="ORF">Ctob_016167</name>
</gene>
<dbReference type="InterPro" id="IPR027417">
    <property type="entry name" value="P-loop_NTPase"/>
</dbReference>
<comment type="caution">
    <text evidence="1">Lacks conserved residue(s) required for the propagation of feature annotation.</text>
</comment>
<dbReference type="Pfam" id="PF00400">
    <property type="entry name" value="WD40"/>
    <property type="match status" value="1"/>
</dbReference>
<dbReference type="OrthoDB" id="10251741at2759"/>
<dbReference type="InterPro" id="IPR001752">
    <property type="entry name" value="Kinesin_motor_dom"/>
</dbReference>
<reference evidence="5" key="1">
    <citation type="journal article" date="2015" name="PLoS Genet.">
        <title>Genome Sequence and Transcriptome Analyses of Chrysochromulina tobin: Metabolic Tools for Enhanced Algal Fitness in the Prominent Order Prymnesiales (Haptophyceae).</title>
        <authorList>
            <person name="Hovde B.T."/>
            <person name="Deodato C.R."/>
            <person name="Hunsperger H.M."/>
            <person name="Ryken S.A."/>
            <person name="Yost W."/>
            <person name="Jha R.K."/>
            <person name="Patterson J."/>
            <person name="Monnat R.J. Jr."/>
            <person name="Barlow S.B."/>
            <person name="Starkenburg S.R."/>
            <person name="Cattolico R.A."/>
        </authorList>
    </citation>
    <scope>NUCLEOTIDE SEQUENCE</scope>
    <source>
        <strain evidence="5">CCMP291</strain>
    </source>
</reference>
<accession>A0A0M0LRC7</accession>
<dbReference type="GO" id="GO:0003777">
    <property type="term" value="F:microtubule motor activity"/>
    <property type="evidence" value="ECO:0007669"/>
    <property type="project" value="InterPro"/>
</dbReference>
<evidence type="ECO:0000259" key="3">
    <source>
        <dbReference type="PROSITE" id="PS50067"/>
    </source>
</evidence>
<sequence length="585" mass="60821">MNPEHFLGYQTDTGVAGMSESALKVLNKYKKGGAASATSKQKSTQPVLLSAPAVKRDAPLTDGERKAKLRALARKRLARLLGQAYRRREEDSMPPLPPPIKVRSVASALAAREDLPVMLGGELEAPGDELETAGDEAPVDDAPADAKVRLSTSLRPELFEPLRVIRCDELGEEGTSAFCVRFSPDGLLLAAGCGDGTVRVFHSGSGRPAHVLSCEGGEEEGASRTVAAGALPVTCVRWTGTRTVLATTANGRLHWWRLGSSSTDGASCPPLHSLTEADALYALALSSQSDGMASGAGGGYVATAGKDTVVRVYDEATRQLLTACGEPDAEMRRFLGAGGGGSAASAGMHTSRLFCVRFVPGHPQLIASAGWDATLRLFDTRTAAPLGASSSIATAISSSWAPVRPYGGCKLYAAQFCSSGRAEGAGHSSLVAAAGVAALDGSGELTLLDAASLQPKATLRLPKAVRSLDVCAPGTALESEYRVALAAADHTGRCRPLLPHERAKDAGGVLTLSKGTVTIAGGSDDSDKPGSESPRASPRRSFPDASSALKPSKSFTFDHVYDENSTQEEVYAQFVAPFTAKFLAG</sequence>
<feature type="region of interest" description="Disordered" evidence="2">
    <location>
        <begin position="517"/>
        <end position="551"/>
    </location>
</feature>
<dbReference type="Gene3D" id="2.130.10.10">
    <property type="entry name" value="YVTN repeat-like/Quinoprotein amine dehydrogenase"/>
    <property type="match status" value="1"/>
</dbReference>
<dbReference type="InterPro" id="IPR001680">
    <property type="entry name" value="WD40_rpt"/>
</dbReference>
<keyword evidence="5" id="KW-1185">Reference proteome</keyword>
<feature type="domain" description="Kinesin motor" evidence="3">
    <location>
        <begin position="529"/>
        <end position="585"/>
    </location>
</feature>
<dbReference type="GO" id="GO:0005524">
    <property type="term" value="F:ATP binding"/>
    <property type="evidence" value="ECO:0007669"/>
    <property type="project" value="InterPro"/>
</dbReference>
<dbReference type="Gene3D" id="3.40.850.10">
    <property type="entry name" value="Kinesin motor domain"/>
    <property type="match status" value="1"/>
</dbReference>
<name>A0A0M0LRC7_9EUKA</name>
<proteinExistence type="inferred from homology"/>
<dbReference type="SUPFAM" id="SSF50978">
    <property type="entry name" value="WD40 repeat-like"/>
    <property type="match status" value="1"/>
</dbReference>
<evidence type="ECO:0000313" key="4">
    <source>
        <dbReference type="EMBL" id="KOO53303.1"/>
    </source>
</evidence>